<comment type="caution">
    <text evidence="3">The sequence shown here is derived from an EMBL/GenBank/DDBJ whole genome shotgun (WGS) entry which is preliminary data.</text>
</comment>
<feature type="non-terminal residue" evidence="3">
    <location>
        <position position="363"/>
    </location>
</feature>
<dbReference type="Gene3D" id="3.40.50.720">
    <property type="entry name" value="NAD(P)-binding Rossmann-like Domain"/>
    <property type="match status" value="1"/>
</dbReference>
<keyword evidence="2" id="KW-0472">Membrane</keyword>
<feature type="non-terminal residue" evidence="3">
    <location>
        <position position="1"/>
    </location>
</feature>
<proteinExistence type="predicted"/>
<dbReference type="InterPro" id="IPR002347">
    <property type="entry name" value="SDR_fam"/>
</dbReference>
<evidence type="ECO:0000256" key="2">
    <source>
        <dbReference type="SAM" id="Phobius"/>
    </source>
</evidence>
<evidence type="ECO:0000313" key="3">
    <source>
        <dbReference type="EMBL" id="CAL4118202.1"/>
    </source>
</evidence>
<dbReference type="EMBL" id="CAXKWB010017181">
    <property type="protein sequence ID" value="CAL4118202.1"/>
    <property type="molecule type" value="Genomic_DNA"/>
</dbReference>
<dbReference type="SUPFAM" id="SSF51735">
    <property type="entry name" value="NAD(P)-binding Rossmann-fold domains"/>
    <property type="match status" value="1"/>
</dbReference>
<organism evidence="3 4">
    <name type="scientific">Meganyctiphanes norvegica</name>
    <name type="common">Northern krill</name>
    <name type="synonym">Thysanopoda norvegica</name>
    <dbReference type="NCBI Taxonomy" id="48144"/>
    <lineage>
        <taxon>Eukaryota</taxon>
        <taxon>Metazoa</taxon>
        <taxon>Ecdysozoa</taxon>
        <taxon>Arthropoda</taxon>
        <taxon>Crustacea</taxon>
        <taxon>Multicrustacea</taxon>
        <taxon>Malacostraca</taxon>
        <taxon>Eumalacostraca</taxon>
        <taxon>Eucarida</taxon>
        <taxon>Euphausiacea</taxon>
        <taxon>Euphausiidae</taxon>
        <taxon>Meganyctiphanes</taxon>
    </lineage>
</organism>
<dbReference type="PANTHER" id="PTHR43313">
    <property type="entry name" value="SHORT-CHAIN DEHYDROGENASE/REDUCTASE FAMILY 9C"/>
    <property type="match status" value="1"/>
</dbReference>
<keyword evidence="2" id="KW-1133">Transmembrane helix</keyword>
<reference evidence="3 4" key="1">
    <citation type="submission" date="2024-05" db="EMBL/GenBank/DDBJ databases">
        <authorList>
            <person name="Wallberg A."/>
        </authorList>
    </citation>
    <scope>NUCLEOTIDE SEQUENCE [LARGE SCALE GENOMIC DNA]</scope>
</reference>
<gene>
    <name evidence="3" type="ORF">MNOR_LOCUS21389</name>
</gene>
<protein>
    <submittedName>
        <fullName evidence="3">Uncharacterized protein</fullName>
    </submittedName>
</protein>
<dbReference type="AlphaFoldDB" id="A0AAV2R916"/>
<feature type="transmembrane region" description="Helical" evidence="2">
    <location>
        <begin position="7"/>
        <end position="25"/>
    </location>
</feature>
<dbReference type="GO" id="GO:0008202">
    <property type="term" value="P:steroid metabolic process"/>
    <property type="evidence" value="ECO:0007669"/>
    <property type="project" value="TreeGrafter"/>
</dbReference>
<keyword evidence="1" id="KW-0560">Oxidoreductase</keyword>
<evidence type="ECO:0000313" key="4">
    <source>
        <dbReference type="Proteomes" id="UP001497623"/>
    </source>
</evidence>
<dbReference type="InterPro" id="IPR036291">
    <property type="entry name" value="NAD(P)-bd_dom_sf"/>
</dbReference>
<dbReference type="Proteomes" id="UP001497623">
    <property type="component" value="Unassembled WGS sequence"/>
</dbReference>
<evidence type="ECO:0000256" key="1">
    <source>
        <dbReference type="ARBA" id="ARBA00023002"/>
    </source>
</evidence>
<accession>A0AAV2R916</accession>
<dbReference type="PROSITE" id="PS00061">
    <property type="entry name" value="ADH_SHORT"/>
    <property type="match status" value="1"/>
</dbReference>
<dbReference type="PRINTS" id="PR00081">
    <property type="entry name" value="GDHRDH"/>
</dbReference>
<keyword evidence="2" id="KW-0812">Transmembrane</keyword>
<dbReference type="Pfam" id="PF00106">
    <property type="entry name" value="adh_short"/>
    <property type="match status" value="1"/>
</dbReference>
<dbReference type="InterPro" id="IPR020904">
    <property type="entry name" value="Sc_DH/Rdtase_CS"/>
</dbReference>
<dbReference type="GO" id="GO:0016491">
    <property type="term" value="F:oxidoreductase activity"/>
    <property type="evidence" value="ECO:0007669"/>
    <property type="project" value="UniProtKB-KW"/>
</dbReference>
<dbReference type="PANTHER" id="PTHR43313:SF36">
    <property type="entry name" value="D-BETA-HYDROXYBUTYRATE DEHYDROGENASE, MITOCHONDRIAL"/>
    <property type="match status" value="1"/>
</dbReference>
<sequence>LSYIKNIYDMSTVGVSVVLWAALLVASQSLWILSAIGLIVLSVIIADIAVKVVQDLTNTEVIKDIKGKAVLITGCDTGFGKLLAEHLDRLGFKVYACCLYPEEDGARSLQESATNGLKVVKMDVTNDDDVAQATTLLKQDLGDDKLWCVVNNSGIAEISEVELCPISRYQQVLDVNTLGPLRVTKAFLPLLRNARQGRVIIVASLAGRFTFPGFSAYSMSKHAAVSLADGLRQELVKWNISVHTIEPALYKTSISNPSINIASTNRSWEATPEEIRRSYGEAYIEDFRNYIITSAANGKPHEKLHEVVDDMVHAVTSVNPKDRYVPSMLTQFRARVLASLPGEVLSLLLSSNLPKTLPADLVE</sequence>
<name>A0AAV2R916_MEGNR</name>
<keyword evidence="4" id="KW-1185">Reference proteome</keyword>